<dbReference type="SUPFAM" id="SSF69118">
    <property type="entry name" value="AhpD-like"/>
    <property type="match status" value="1"/>
</dbReference>
<organism evidence="1 2">
    <name type="scientific">Rhizobium miluonense</name>
    <dbReference type="NCBI Taxonomy" id="411945"/>
    <lineage>
        <taxon>Bacteria</taxon>
        <taxon>Pseudomonadati</taxon>
        <taxon>Pseudomonadota</taxon>
        <taxon>Alphaproteobacteria</taxon>
        <taxon>Hyphomicrobiales</taxon>
        <taxon>Rhizobiaceae</taxon>
        <taxon>Rhizobium/Agrobacterium group</taxon>
        <taxon>Rhizobium</taxon>
    </lineage>
</organism>
<dbReference type="PANTHER" id="PTHR35446:SF3">
    <property type="entry name" value="CMD DOMAIN-CONTAINING PROTEIN"/>
    <property type="match status" value="1"/>
</dbReference>
<accession>A0A1C3W8N1</accession>
<dbReference type="InterPro" id="IPR029032">
    <property type="entry name" value="AhpD-like"/>
</dbReference>
<sequence length="176" mass="18714">MSRIPTHTVDDAPAASRPLLQKIVQSTPMGRPANLHAQMAHSPAVLTAYTSLRAVLAEHTRFDPKVGAALTLAAAAGVGNDYMIRIAGRLAQMNGWTEAEVAALQRGTPTSDAKCDTLVGLVREAAANSANVPDVTWTAARQAGWNDEQLADAFAYLGATVFTAYFLNYAQTDMDI</sequence>
<reference evidence="2" key="1">
    <citation type="submission" date="2016-08" db="EMBL/GenBank/DDBJ databases">
        <authorList>
            <person name="Varghese N."/>
            <person name="Submissions Spin"/>
        </authorList>
    </citation>
    <scope>NUCLEOTIDE SEQUENCE [LARGE SCALE GENOMIC DNA]</scope>
    <source>
        <strain evidence="2">HAMBI 2971</strain>
    </source>
</reference>
<dbReference type="AlphaFoldDB" id="A0A1C3W8N1"/>
<dbReference type="RefSeq" id="WP_092852145.1">
    <property type="nucleotide sequence ID" value="NZ_FMAH01000024.1"/>
</dbReference>
<dbReference type="Gene3D" id="1.20.1290.10">
    <property type="entry name" value="AhpD-like"/>
    <property type="match status" value="1"/>
</dbReference>
<dbReference type="OrthoDB" id="9808310at2"/>
<evidence type="ECO:0000313" key="2">
    <source>
        <dbReference type="Proteomes" id="UP000199435"/>
    </source>
</evidence>
<gene>
    <name evidence="1" type="ORF">GA0061102_102475</name>
</gene>
<protein>
    <recommendedName>
        <fullName evidence="3">Alkylhydroperoxidase family enzyme, contains CxxC motif</fullName>
    </recommendedName>
</protein>
<proteinExistence type="predicted"/>
<dbReference type="STRING" id="411945.GA0061102_102475"/>
<dbReference type="PANTHER" id="PTHR35446">
    <property type="entry name" value="SI:CH211-175M2.5"/>
    <property type="match status" value="1"/>
</dbReference>
<dbReference type="EMBL" id="FMAH01000024">
    <property type="protein sequence ID" value="SCB36148.1"/>
    <property type="molecule type" value="Genomic_DNA"/>
</dbReference>
<keyword evidence="2" id="KW-1185">Reference proteome</keyword>
<evidence type="ECO:0008006" key="3">
    <source>
        <dbReference type="Google" id="ProtNLM"/>
    </source>
</evidence>
<dbReference type="Proteomes" id="UP000199435">
    <property type="component" value="Unassembled WGS sequence"/>
</dbReference>
<evidence type="ECO:0000313" key="1">
    <source>
        <dbReference type="EMBL" id="SCB36148.1"/>
    </source>
</evidence>
<name>A0A1C3W8N1_9HYPH</name>